<accession>A0A7X1JDY4</accession>
<name>A0A7X1JDY4_9ACTN</name>
<dbReference type="RefSeq" id="WP_186286325.1">
    <property type="nucleotide sequence ID" value="NZ_JACMSF010000050.1"/>
</dbReference>
<evidence type="ECO:0000256" key="1">
    <source>
        <dbReference type="SAM" id="MobiDB-lite"/>
    </source>
</evidence>
<comment type="caution">
    <text evidence="2">The sequence shown here is derived from an EMBL/GenBank/DDBJ whole genome shotgun (WGS) entry which is preliminary data.</text>
</comment>
<evidence type="ECO:0008006" key="4">
    <source>
        <dbReference type="Google" id="ProtNLM"/>
    </source>
</evidence>
<evidence type="ECO:0000313" key="2">
    <source>
        <dbReference type="EMBL" id="MBC2906402.1"/>
    </source>
</evidence>
<dbReference type="Proteomes" id="UP000584670">
    <property type="component" value="Unassembled WGS sequence"/>
</dbReference>
<evidence type="ECO:0000313" key="3">
    <source>
        <dbReference type="Proteomes" id="UP000584670"/>
    </source>
</evidence>
<gene>
    <name evidence="2" type="ORF">H4N64_33670</name>
</gene>
<dbReference type="PROSITE" id="PS51257">
    <property type="entry name" value="PROKAR_LIPOPROTEIN"/>
    <property type="match status" value="1"/>
</dbReference>
<dbReference type="EMBL" id="JACMSF010000050">
    <property type="protein sequence ID" value="MBC2906402.1"/>
    <property type="molecule type" value="Genomic_DNA"/>
</dbReference>
<feature type="compositionally biased region" description="Polar residues" evidence="1">
    <location>
        <begin position="104"/>
        <end position="122"/>
    </location>
</feature>
<protein>
    <recommendedName>
        <fullName evidence="4">Lipoprotein</fullName>
    </recommendedName>
</protein>
<feature type="region of interest" description="Disordered" evidence="1">
    <location>
        <begin position="104"/>
        <end position="130"/>
    </location>
</feature>
<organism evidence="2 3">
    <name type="scientific">Streptomyces cupreus</name>
    <dbReference type="NCBI Taxonomy" id="2759956"/>
    <lineage>
        <taxon>Bacteria</taxon>
        <taxon>Bacillati</taxon>
        <taxon>Actinomycetota</taxon>
        <taxon>Actinomycetes</taxon>
        <taxon>Kitasatosporales</taxon>
        <taxon>Streptomycetaceae</taxon>
        <taxon>Streptomyces</taxon>
    </lineage>
</organism>
<keyword evidence="3" id="KW-1185">Reference proteome</keyword>
<proteinExistence type="predicted"/>
<sequence length="130" mass="14492">MRVRQFSYLLTTGAICLLLGACGSDDGQEQKPKKATDMVPCTVTVLDIRQGDDIRGYNHSYFVRYRVHVPGRPDYEGSREPVLNSIQVAQIVAVSKNYPCQVSRSDPDQVQINWDQPLTASPSPTPKSPR</sequence>
<reference evidence="2 3" key="1">
    <citation type="submission" date="2020-08" db="EMBL/GenBank/DDBJ databases">
        <title>Streptomyces sp. PSKA01 genome sequencing and assembly.</title>
        <authorList>
            <person name="Mandal S."/>
            <person name="Maiti P.K."/>
            <person name="Das P."/>
        </authorList>
    </citation>
    <scope>NUCLEOTIDE SEQUENCE [LARGE SCALE GENOMIC DNA]</scope>
    <source>
        <strain evidence="2 3">PSKA01</strain>
    </source>
</reference>
<dbReference type="AlphaFoldDB" id="A0A7X1JDY4"/>